<evidence type="ECO:0000313" key="2">
    <source>
        <dbReference type="EMBL" id="KKW68759.1"/>
    </source>
</evidence>
<feature type="transmembrane region" description="Helical" evidence="1">
    <location>
        <begin position="12"/>
        <end position="28"/>
    </location>
</feature>
<reference evidence="2 3" key="1">
    <citation type="submission" date="2015-05" db="EMBL/GenBank/DDBJ databases">
        <title>Draft genome sequence of Lampropedia sp. CT6, isolated from the microbial mat of a hot water spring, located at Manikaran, India.</title>
        <authorList>
            <person name="Tripathi C."/>
            <person name="Rani P."/>
            <person name="Mahato N.K."/>
            <person name="Lal R."/>
        </authorList>
    </citation>
    <scope>NUCLEOTIDE SEQUENCE [LARGE SCALE GENOMIC DNA]</scope>
    <source>
        <strain evidence="2 3">CT6</strain>
    </source>
</reference>
<protein>
    <submittedName>
        <fullName evidence="2">Uncharacterized protein</fullName>
    </submittedName>
</protein>
<name>A0A0U1Q1W6_9BURK</name>
<keyword evidence="1" id="KW-0472">Membrane</keyword>
<keyword evidence="3" id="KW-1185">Reference proteome</keyword>
<feature type="transmembrane region" description="Helical" evidence="1">
    <location>
        <begin position="75"/>
        <end position="95"/>
    </location>
</feature>
<organism evidence="2 3">
    <name type="scientific">Lampropedia cohaerens</name>
    <dbReference type="NCBI Taxonomy" id="1610491"/>
    <lineage>
        <taxon>Bacteria</taxon>
        <taxon>Pseudomonadati</taxon>
        <taxon>Pseudomonadota</taxon>
        <taxon>Betaproteobacteria</taxon>
        <taxon>Burkholderiales</taxon>
        <taxon>Comamonadaceae</taxon>
        <taxon>Lampropedia</taxon>
    </lineage>
</organism>
<proteinExistence type="predicted"/>
<comment type="caution">
    <text evidence="2">The sequence shown here is derived from an EMBL/GenBank/DDBJ whole genome shotgun (WGS) entry which is preliminary data.</text>
</comment>
<keyword evidence="1" id="KW-1133">Transmembrane helix</keyword>
<keyword evidence="1" id="KW-0812">Transmembrane</keyword>
<evidence type="ECO:0000313" key="3">
    <source>
        <dbReference type="Proteomes" id="UP000050580"/>
    </source>
</evidence>
<feature type="transmembrane region" description="Helical" evidence="1">
    <location>
        <begin position="35"/>
        <end position="55"/>
    </location>
</feature>
<accession>A0A0U1Q1W6</accession>
<dbReference type="EMBL" id="LBNQ01000013">
    <property type="protein sequence ID" value="KKW68759.1"/>
    <property type="molecule type" value="Genomic_DNA"/>
</dbReference>
<dbReference type="Proteomes" id="UP000050580">
    <property type="component" value="Unassembled WGS sequence"/>
</dbReference>
<dbReference type="AlphaFoldDB" id="A0A0U1Q1W6"/>
<evidence type="ECO:0000256" key="1">
    <source>
        <dbReference type="SAM" id="Phobius"/>
    </source>
</evidence>
<sequence length="192" mass="21421">MAMKLPEHLHRFWMPAMLSAWAICELLPMSTSRWWLAAPWPVALILGGLGGLAYAGVRSRHLLQRASDAAQLQKFLHWAQPVCTLLACLLLLMAADRLMAWMRGPAMDQIVSVQRTYCIASRGRSPTNNRMAERDGRWCFDTHGRSVGHIQIAKNSVDPSVAIGDPAQAQWRSYPSLLGGSKAYYKVIAVQH</sequence>
<gene>
    <name evidence="2" type="ORF">AAV94_03105</name>
</gene>